<dbReference type="ExpressionAtlas" id="Q1NZ21">
    <property type="expression patterns" value="baseline"/>
</dbReference>
<gene>
    <name evidence="1 3" type="primary">ocr-1</name>
    <name evidence="1" type="ORF">CELE_F28H7.10</name>
    <name evidence="3" type="ORF">F28H7.10</name>
</gene>
<reference evidence="1 2" key="1">
    <citation type="journal article" date="1998" name="Science">
        <title>Genome sequence of the nematode C. elegans: a platform for investigating biology.</title>
        <authorList>
            <consortium name="The C. elegans sequencing consortium"/>
            <person name="Sulson J.E."/>
            <person name="Waterston R."/>
        </authorList>
    </citation>
    <scope>NUCLEOTIDE SEQUENCE [LARGE SCALE GENOMIC DNA]</scope>
    <source>
        <strain evidence="1 2">Bristol N2</strain>
    </source>
</reference>
<sequence>MMSAKLHIEVKKRRILRQQTVDANSKM</sequence>
<dbReference type="Bgee" id="WBGene00003838">
    <property type="expression patterns" value="Expressed in larva"/>
</dbReference>
<dbReference type="EMBL" id="BX284605">
    <property type="protein sequence ID" value="CAJ90506.1"/>
    <property type="molecule type" value="Genomic_DNA"/>
</dbReference>
<dbReference type="RefSeq" id="NP_001041107.1">
    <property type="nucleotide sequence ID" value="NM_001047642.1"/>
</dbReference>
<dbReference type="AlphaFoldDB" id="Q1NZ21"/>
<protein>
    <submittedName>
        <fullName evidence="1">ANK_REP_REGION domain-containing protein</fullName>
    </submittedName>
</protein>
<dbReference type="AGR" id="WB:WBGene00003838"/>
<organism evidence="1 2">
    <name type="scientific">Caenorhabditis elegans</name>
    <dbReference type="NCBI Taxonomy" id="6239"/>
    <lineage>
        <taxon>Eukaryota</taxon>
        <taxon>Metazoa</taxon>
        <taxon>Ecdysozoa</taxon>
        <taxon>Nematoda</taxon>
        <taxon>Chromadorea</taxon>
        <taxon>Rhabditida</taxon>
        <taxon>Rhabditina</taxon>
        <taxon>Rhabditomorpha</taxon>
        <taxon>Rhabditoidea</taxon>
        <taxon>Rhabditidae</taxon>
        <taxon>Peloderinae</taxon>
        <taxon>Caenorhabditis</taxon>
    </lineage>
</organism>
<proteinExistence type="predicted"/>
<evidence type="ECO:0000313" key="2">
    <source>
        <dbReference type="Proteomes" id="UP000001940"/>
    </source>
</evidence>
<dbReference type="CTD" id="185101"/>
<dbReference type="UCSC" id="F28H7.10a">
    <property type="organism name" value="c. elegans"/>
</dbReference>
<accession>Q1NZ21</accession>
<evidence type="ECO:0000313" key="1">
    <source>
        <dbReference type="EMBL" id="CAJ90506.1"/>
    </source>
</evidence>
<evidence type="ECO:0000313" key="3">
    <source>
        <dbReference type="WormBase" id="F28H7.10b"/>
    </source>
</evidence>
<keyword evidence="2" id="KW-1185">Reference proteome</keyword>
<dbReference type="KEGG" id="cel:CELE_F28H7.10"/>
<dbReference type="HOGENOM" id="CLU_004840_1_0_1"/>
<dbReference type="GeneID" id="185101"/>
<name>Q1NZ21_CAEEL</name>
<dbReference type="WormBase" id="F28H7.10b">
    <property type="protein sequence ID" value="CE40048"/>
    <property type="gene ID" value="WBGene00003838"/>
    <property type="gene designation" value="ocr-1"/>
</dbReference>
<dbReference type="Proteomes" id="UP000001940">
    <property type="component" value="Chromosome V"/>
</dbReference>